<dbReference type="OrthoDB" id="9787979at2"/>
<dbReference type="InterPro" id="IPR001173">
    <property type="entry name" value="Glyco_trans_2-like"/>
</dbReference>
<comment type="caution">
    <text evidence="6">The sequence shown here is derived from an EMBL/GenBank/DDBJ whole genome shotgun (WGS) entry which is preliminary data.</text>
</comment>
<dbReference type="AlphaFoldDB" id="A0A1W2LLB3"/>
<name>A0A1W2LLB3_9PSEU</name>
<dbReference type="Gene3D" id="3.90.550.10">
    <property type="entry name" value="Spore Coat Polysaccharide Biosynthesis Protein SpsA, Chain A"/>
    <property type="match status" value="1"/>
</dbReference>
<organism evidence="6 7">
    <name type="scientific">Amycolatopsis keratiniphila subsp. keratiniphila</name>
    <dbReference type="NCBI Taxonomy" id="227715"/>
    <lineage>
        <taxon>Bacteria</taxon>
        <taxon>Bacillati</taxon>
        <taxon>Actinomycetota</taxon>
        <taxon>Actinomycetes</taxon>
        <taxon>Pseudonocardiales</taxon>
        <taxon>Pseudonocardiaceae</taxon>
        <taxon>Amycolatopsis</taxon>
        <taxon>Amycolatopsis japonica group</taxon>
    </lineage>
</organism>
<keyword evidence="3" id="KW-0328">Glycosyltransferase</keyword>
<proteinExistence type="inferred from homology"/>
<protein>
    <submittedName>
        <fullName evidence="6">Glycosyl transferase</fullName>
    </submittedName>
</protein>
<evidence type="ECO:0000256" key="4">
    <source>
        <dbReference type="ARBA" id="ARBA00022679"/>
    </source>
</evidence>
<dbReference type="SUPFAM" id="SSF53448">
    <property type="entry name" value="Nucleotide-diphospho-sugar transferases"/>
    <property type="match status" value="1"/>
</dbReference>
<gene>
    <name evidence="6" type="ORF">AVR91_0232815</name>
</gene>
<dbReference type="Pfam" id="PF00535">
    <property type="entry name" value="Glycos_transf_2"/>
    <property type="match status" value="1"/>
</dbReference>
<evidence type="ECO:0000256" key="1">
    <source>
        <dbReference type="ARBA" id="ARBA00004776"/>
    </source>
</evidence>
<feature type="domain" description="Glycosyltransferase 2-like" evidence="5">
    <location>
        <begin position="10"/>
        <end position="122"/>
    </location>
</feature>
<dbReference type="PANTHER" id="PTHR43179:SF12">
    <property type="entry name" value="GALACTOFURANOSYLTRANSFERASE GLFT2"/>
    <property type="match status" value="1"/>
</dbReference>
<dbReference type="Proteomes" id="UP000076660">
    <property type="component" value="Unassembled WGS sequence"/>
</dbReference>
<dbReference type="InterPro" id="IPR029044">
    <property type="entry name" value="Nucleotide-diphossugar_trans"/>
</dbReference>
<comment type="pathway">
    <text evidence="1">Cell wall biogenesis; cell wall polysaccharide biosynthesis.</text>
</comment>
<reference evidence="6 7" key="1">
    <citation type="submission" date="2016-12" db="EMBL/GenBank/DDBJ databases">
        <title>Amycolatopsis keratiniphila subsp. keratiniphila genome sequencing and assembly.</title>
        <authorList>
            <person name="Mayilraj S."/>
            <person name="Kaur N."/>
        </authorList>
    </citation>
    <scope>NUCLEOTIDE SEQUENCE [LARGE SCALE GENOMIC DNA]</scope>
    <source>
        <strain evidence="6 7">DSM 44409</strain>
    </source>
</reference>
<dbReference type="RefSeq" id="WP_063276794.1">
    <property type="nucleotide sequence ID" value="NZ_LQMT02000034.1"/>
</dbReference>
<evidence type="ECO:0000256" key="2">
    <source>
        <dbReference type="ARBA" id="ARBA00006739"/>
    </source>
</evidence>
<evidence type="ECO:0000259" key="5">
    <source>
        <dbReference type="Pfam" id="PF00535"/>
    </source>
</evidence>
<comment type="similarity">
    <text evidence="2">Belongs to the glycosyltransferase 2 family.</text>
</comment>
<evidence type="ECO:0000313" key="6">
    <source>
        <dbReference type="EMBL" id="ONF63703.1"/>
    </source>
</evidence>
<dbReference type="EMBL" id="LQMT02000034">
    <property type="protein sequence ID" value="ONF63703.1"/>
    <property type="molecule type" value="Genomic_DNA"/>
</dbReference>
<accession>A0A1W2LLB3</accession>
<dbReference type="GO" id="GO:0016757">
    <property type="term" value="F:glycosyltransferase activity"/>
    <property type="evidence" value="ECO:0007669"/>
    <property type="project" value="UniProtKB-KW"/>
</dbReference>
<evidence type="ECO:0000313" key="7">
    <source>
        <dbReference type="Proteomes" id="UP000076660"/>
    </source>
</evidence>
<keyword evidence="4 6" id="KW-0808">Transferase</keyword>
<dbReference type="PANTHER" id="PTHR43179">
    <property type="entry name" value="RHAMNOSYLTRANSFERASE WBBL"/>
    <property type="match status" value="1"/>
</dbReference>
<evidence type="ECO:0000256" key="3">
    <source>
        <dbReference type="ARBA" id="ARBA00022676"/>
    </source>
</evidence>
<sequence>MEDEVQDRITVVVITHNRRAQLLETLASMTALPDAAPIVVVDNASTDGTADAVEERFPSIRLIRAPRNLGAVARNLAVRDVETPYVAFCDDDTRWQPGALRRAADRLDAFPGLGVVTGRCLVEPSLTEDPITPELRHSPVPGPEWLPGPALLGVMAGLSAVRVRAFHDVGGFSDRMWLGGEEELFALDLASKGWWMCWDEEMVIHHAPSPVRDPRRRRQLGIRNTLWTLWLRRPLGSVLRRMVTVLRSAPLDRATFAAVAEAIRGLPWVMRERAVVPAAVERGLVMLEESQRNSVARRYVG</sequence>